<evidence type="ECO:0000256" key="1">
    <source>
        <dbReference type="SAM" id="MobiDB-lite"/>
    </source>
</evidence>
<sequence length="224" mass="25924">MVRWNGSMKRVLIQAGLKKVGKKMDFRLKIQDIGNETLIASVQTNANSSFNAYKRNEDSIGALYYVCVVVVIYGFGIVLMIGSVINKGKQDKSFRKYLSDMDKVKRLERKEEKIKTRLLMEKKRIEFQTEQQSSQRTFSLKEDRSDLTAMEKTPRKVQIRIQPPFTVALECHYNGLHSQEYSTSDDVETCAIQMTEKDDDVFYKDNSPSPLDPVKEEQYPHDFA</sequence>
<feature type="transmembrane region" description="Helical" evidence="2">
    <location>
        <begin position="62"/>
        <end position="85"/>
    </location>
</feature>
<feature type="region of interest" description="Disordered" evidence="1">
    <location>
        <begin position="198"/>
        <end position="224"/>
    </location>
</feature>
<proteinExistence type="predicted"/>
<keyword evidence="2" id="KW-0472">Membrane</keyword>
<dbReference type="OrthoDB" id="6085330at2759"/>
<accession>A0A7I8VQK8</accession>
<feature type="compositionally biased region" description="Basic and acidic residues" evidence="1">
    <location>
        <begin position="213"/>
        <end position="224"/>
    </location>
</feature>
<dbReference type="Proteomes" id="UP000549394">
    <property type="component" value="Unassembled WGS sequence"/>
</dbReference>
<keyword evidence="4" id="KW-1185">Reference proteome</keyword>
<feature type="region of interest" description="Disordered" evidence="1">
    <location>
        <begin position="134"/>
        <end position="153"/>
    </location>
</feature>
<keyword evidence="2" id="KW-0812">Transmembrane</keyword>
<keyword evidence="2" id="KW-1133">Transmembrane helix</keyword>
<evidence type="ECO:0000256" key="2">
    <source>
        <dbReference type="SAM" id="Phobius"/>
    </source>
</evidence>
<gene>
    <name evidence="3" type="ORF">DGYR_LOCUS6929</name>
</gene>
<comment type="caution">
    <text evidence="3">The sequence shown here is derived from an EMBL/GenBank/DDBJ whole genome shotgun (WGS) entry which is preliminary data.</text>
</comment>
<protein>
    <submittedName>
        <fullName evidence="3">DgyrCDS7261</fullName>
    </submittedName>
</protein>
<dbReference type="EMBL" id="CAJFCJ010000009">
    <property type="protein sequence ID" value="CAD5118573.1"/>
    <property type="molecule type" value="Genomic_DNA"/>
</dbReference>
<name>A0A7I8VQK8_9ANNE</name>
<organism evidence="3 4">
    <name type="scientific">Dimorphilus gyrociliatus</name>
    <dbReference type="NCBI Taxonomy" id="2664684"/>
    <lineage>
        <taxon>Eukaryota</taxon>
        <taxon>Metazoa</taxon>
        <taxon>Spiralia</taxon>
        <taxon>Lophotrochozoa</taxon>
        <taxon>Annelida</taxon>
        <taxon>Polychaeta</taxon>
        <taxon>Polychaeta incertae sedis</taxon>
        <taxon>Dinophilidae</taxon>
        <taxon>Dimorphilus</taxon>
    </lineage>
</organism>
<evidence type="ECO:0000313" key="4">
    <source>
        <dbReference type="Proteomes" id="UP000549394"/>
    </source>
</evidence>
<dbReference type="AlphaFoldDB" id="A0A7I8VQK8"/>
<evidence type="ECO:0000313" key="3">
    <source>
        <dbReference type="EMBL" id="CAD5118573.1"/>
    </source>
</evidence>
<reference evidence="3 4" key="1">
    <citation type="submission" date="2020-08" db="EMBL/GenBank/DDBJ databases">
        <authorList>
            <person name="Hejnol A."/>
        </authorList>
    </citation>
    <scope>NUCLEOTIDE SEQUENCE [LARGE SCALE GENOMIC DNA]</scope>
</reference>